<reference evidence="1" key="1">
    <citation type="journal article" date="2021" name="Proc. Natl. Acad. Sci. U.S.A.">
        <title>A Catalog of Tens of Thousands of Viruses from Human Metagenomes Reveals Hidden Associations with Chronic Diseases.</title>
        <authorList>
            <person name="Tisza M.J."/>
            <person name="Buck C.B."/>
        </authorList>
    </citation>
    <scope>NUCLEOTIDE SEQUENCE</scope>
    <source>
        <strain evidence="1">Ctxdc10</strain>
    </source>
</reference>
<accession>A0A8S5TSH8</accession>
<proteinExistence type="predicted"/>
<evidence type="ECO:0000313" key="1">
    <source>
        <dbReference type="EMBL" id="DAF85172.1"/>
    </source>
</evidence>
<protein>
    <submittedName>
        <fullName evidence="1">Uncharacterized protein</fullName>
    </submittedName>
</protein>
<dbReference type="EMBL" id="BK015918">
    <property type="protein sequence ID" value="DAF85172.1"/>
    <property type="molecule type" value="Genomic_DNA"/>
</dbReference>
<organism evidence="1">
    <name type="scientific">Siphoviridae sp. ctxdc10</name>
    <dbReference type="NCBI Taxonomy" id="2825740"/>
    <lineage>
        <taxon>Viruses</taxon>
        <taxon>Duplodnaviria</taxon>
        <taxon>Heunggongvirae</taxon>
        <taxon>Uroviricota</taxon>
        <taxon>Caudoviricetes</taxon>
    </lineage>
</organism>
<sequence>MFGGANNPAFFIFFCKFKMNCYICNAKQPLEGISETY</sequence>
<name>A0A8S5TSH8_9CAUD</name>